<protein>
    <submittedName>
        <fullName evidence="2">Uncharacterized protein</fullName>
    </submittedName>
</protein>
<proteinExistence type="predicted"/>
<feature type="compositionally biased region" description="Basic and acidic residues" evidence="1">
    <location>
        <begin position="18"/>
        <end position="33"/>
    </location>
</feature>
<dbReference type="EMBL" id="QNSB01000004">
    <property type="protein sequence ID" value="RBP72136.1"/>
    <property type="molecule type" value="Genomic_DNA"/>
</dbReference>
<organism evidence="2 3">
    <name type="scientific">Brevibacterium celere</name>
    <dbReference type="NCBI Taxonomy" id="225845"/>
    <lineage>
        <taxon>Bacteria</taxon>
        <taxon>Bacillati</taxon>
        <taxon>Actinomycetota</taxon>
        <taxon>Actinomycetes</taxon>
        <taxon>Micrococcales</taxon>
        <taxon>Brevibacteriaceae</taxon>
        <taxon>Brevibacterium</taxon>
    </lineage>
</organism>
<reference evidence="2 3" key="1">
    <citation type="submission" date="2018-06" db="EMBL/GenBank/DDBJ databases">
        <title>Freshwater and sediment microbial communities from various areas in North America, analyzing microbe dynamics in response to fracking.</title>
        <authorList>
            <person name="Lamendella R."/>
        </authorList>
    </citation>
    <scope>NUCLEOTIDE SEQUENCE [LARGE SCALE GENOMIC DNA]</scope>
    <source>
        <strain evidence="2 3">3b_TX</strain>
    </source>
</reference>
<name>A0A366IM73_9MICO</name>
<feature type="region of interest" description="Disordered" evidence="1">
    <location>
        <begin position="1"/>
        <end position="99"/>
    </location>
</feature>
<keyword evidence="3" id="KW-1185">Reference proteome</keyword>
<comment type="caution">
    <text evidence="2">The sequence shown here is derived from an EMBL/GenBank/DDBJ whole genome shotgun (WGS) entry which is preliminary data.</text>
</comment>
<dbReference type="AlphaFoldDB" id="A0A366IM73"/>
<feature type="compositionally biased region" description="Basic and acidic residues" evidence="1">
    <location>
        <begin position="40"/>
        <end position="83"/>
    </location>
</feature>
<evidence type="ECO:0000313" key="2">
    <source>
        <dbReference type="EMBL" id="RBP72136.1"/>
    </source>
</evidence>
<dbReference type="Proteomes" id="UP000253509">
    <property type="component" value="Unassembled WGS sequence"/>
</dbReference>
<dbReference type="RefSeq" id="WP_113903690.1">
    <property type="nucleotide sequence ID" value="NZ_QNSB01000004.1"/>
</dbReference>
<evidence type="ECO:0000256" key="1">
    <source>
        <dbReference type="SAM" id="MobiDB-lite"/>
    </source>
</evidence>
<accession>A0A366IM73</accession>
<evidence type="ECO:0000313" key="3">
    <source>
        <dbReference type="Proteomes" id="UP000253509"/>
    </source>
</evidence>
<sequence>MPDEPDDASGRGAGGDGPGREPDAGGDTPRSESDGGGSGDAREPGSDGGGDRDVEDPAEKKARLERILREYRATLRNEADPAHEGFSADDYRTQKPPHW</sequence>
<gene>
    <name evidence="2" type="ORF">DFO65_10491</name>
</gene>